<organism evidence="1 2">
    <name type="scientific">Leptospira stimsonii</name>
    <dbReference type="NCBI Taxonomy" id="2202203"/>
    <lineage>
        <taxon>Bacteria</taxon>
        <taxon>Pseudomonadati</taxon>
        <taxon>Spirochaetota</taxon>
        <taxon>Spirochaetia</taxon>
        <taxon>Leptospirales</taxon>
        <taxon>Leptospiraceae</taxon>
        <taxon>Leptospira</taxon>
    </lineage>
</organism>
<evidence type="ECO:0000313" key="2">
    <source>
        <dbReference type="Proteomes" id="UP000266669"/>
    </source>
</evidence>
<evidence type="ECO:0000313" key="1">
    <source>
        <dbReference type="EMBL" id="RHX85937.1"/>
    </source>
</evidence>
<protein>
    <submittedName>
        <fullName evidence="1">Uncharacterized protein</fullName>
    </submittedName>
</protein>
<dbReference type="Proteomes" id="UP000266669">
    <property type="component" value="Unassembled WGS sequence"/>
</dbReference>
<dbReference type="EMBL" id="QHCS01000002">
    <property type="protein sequence ID" value="RHX85937.1"/>
    <property type="molecule type" value="Genomic_DNA"/>
</dbReference>
<comment type="caution">
    <text evidence="1">The sequence shown here is derived from an EMBL/GenBank/DDBJ whole genome shotgun (WGS) entry which is preliminary data.</text>
</comment>
<reference evidence="2" key="1">
    <citation type="submission" date="2018-05" db="EMBL/GenBank/DDBJ databases">
        <title>Leptospira yasudae sp. nov. and Leptospira stimsonii sp. nov., two pathogenic species of the genus Leptospira isolated from environmental sources.</title>
        <authorList>
            <person name="Casanovas-Massana A."/>
            <person name="Hamond C."/>
            <person name="Santos L.A."/>
            <person name="Hacker K.P."/>
            <person name="Balassiano I."/>
            <person name="Medeiros M.A."/>
            <person name="Reis M.G."/>
            <person name="Ko A.I."/>
            <person name="Wunder E.A."/>
        </authorList>
    </citation>
    <scope>NUCLEOTIDE SEQUENCE [LARGE SCALE GENOMIC DNA]</scope>
    <source>
        <strain evidence="2">AMB6-RJ</strain>
    </source>
</reference>
<sequence>MNDHNASSSSTILFSILFFFRRMEQALSIHSIQNGIPNFVRIRNRNEDSDWIVASVTKPYQGKFFILSRSLEE</sequence>
<dbReference type="AlphaFoldDB" id="A0A8B3CQ87"/>
<accession>A0A8B3CQ87</accession>
<proteinExistence type="predicted"/>
<name>A0A8B3CQ87_9LEPT</name>
<gene>
    <name evidence="1" type="ORF">DLM78_08575</name>
</gene>